<proteinExistence type="predicted"/>
<evidence type="ECO:0000256" key="1">
    <source>
        <dbReference type="SAM" id="Phobius"/>
    </source>
</evidence>
<dbReference type="OrthoDB" id="4181at2759"/>
<accession>A0A0G4G5K8</accession>
<dbReference type="EMBL" id="CDMY01000571">
    <property type="protein sequence ID" value="CEM23848.1"/>
    <property type="molecule type" value="Genomic_DNA"/>
</dbReference>
<dbReference type="InterPro" id="IPR021325">
    <property type="entry name" value="CCB2/CCB4"/>
</dbReference>
<dbReference type="Proteomes" id="UP000041254">
    <property type="component" value="Unassembled WGS sequence"/>
</dbReference>
<gene>
    <name evidence="2" type="ORF">Vbra_17169</name>
</gene>
<dbReference type="InParanoid" id="A0A0G4G5K8"/>
<dbReference type="VEuPathDB" id="CryptoDB:Vbra_17169"/>
<dbReference type="Pfam" id="PF11152">
    <property type="entry name" value="CCB2_CCB4"/>
    <property type="match status" value="1"/>
</dbReference>
<sequence length="274" mass="29215">MKGFYVRPSKALEVGGGFFVPGLEGWRLPVAGGLFFAVCLAVNHLASLEVAIGQTITEAIGAIAVLTLILQGLFRRQLDMAAKSGELFADVLERQRVAFVDEQFERDYVESDAFESVGWMVETLLNIMGATAVVLASRENGADGGGGLQVVLRAGDYTADENAAVMDENAVLWDDGQKQQSGDGGPCRSVRVVERHRVRGGSEAASVVSLFPANTKSIAVFELPFLSSQGQTGGALSEWCLFAGLRSGPSSVSADDAYWLDKIQTFATVQTNLT</sequence>
<protein>
    <submittedName>
        <fullName evidence="2">Uncharacterized protein</fullName>
    </submittedName>
</protein>
<evidence type="ECO:0000313" key="2">
    <source>
        <dbReference type="EMBL" id="CEM23848.1"/>
    </source>
</evidence>
<reference evidence="2 3" key="1">
    <citation type="submission" date="2014-11" db="EMBL/GenBank/DDBJ databases">
        <authorList>
            <person name="Zhu J."/>
            <person name="Qi W."/>
            <person name="Song R."/>
        </authorList>
    </citation>
    <scope>NUCLEOTIDE SEQUENCE [LARGE SCALE GENOMIC DNA]</scope>
</reference>
<keyword evidence="1" id="KW-0812">Transmembrane</keyword>
<evidence type="ECO:0000313" key="3">
    <source>
        <dbReference type="Proteomes" id="UP000041254"/>
    </source>
</evidence>
<name>A0A0G4G5K8_VITBC</name>
<keyword evidence="1" id="KW-0472">Membrane</keyword>
<keyword evidence="3" id="KW-1185">Reference proteome</keyword>
<keyword evidence="1" id="KW-1133">Transmembrane helix</keyword>
<feature type="transmembrane region" description="Helical" evidence="1">
    <location>
        <begin position="52"/>
        <end position="74"/>
    </location>
</feature>
<dbReference type="AlphaFoldDB" id="A0A0G4G5K8"/>
<organism evidence="2 3">
    <name type="scientific">Vitrella brassicaformis (strain CCMP3155)</name>
    <dbReference type="NCBI Taxonomy" id="1169540"/>
    <lineage>
        <taxon>Eukaryota</taxon>
        <taxon>Sar</taxon>
        <taxon>Alveolata</taxon>
        <taxon>Colpodellida</taxon>
        <taxon>Vitrellaceae</taxon>
        <taxon>Vitrella</taxon>
    </lineage>
</organism>
<feature type="transmembrane region" description="Helical" evidence="1">
    <location>
        <begin position="28"/>
        <end position="46"/>
    </location>
</feature>